<comment type="caution">
    <text evidence="1">The sequence shown here is derived from an EMBL/GenBank/DDBJ whole genome shotgun (WGS) entry which is preliminary data.</text>
</comment>
<keyword evidence="2" id="KW-1185">Reference proteome</keyword>
<dbReference type="OrthoDB" id="1797876at2"/>
<name>A0A1Q8QRL3_9FIRM</name>
<evidence type="ECO:0000313" key="1">
    <source>
        <dbReference type="EMBL" id="OLN29942.1"/>
    </source>
</evidence>
<reference evidence="1 2" key="1">
    <citation type="submission" date="2016-09" db="EMBL/GenBank/DDBJ databases">
        <title>Complete genome of Desulfosporosinus sp. OL.</title>
        <authorList>
            <person name="Mardanov A."/>
            <person name="Beletsky A."/>
            <person name="Panova A."/>
            <person name="Karnachuk O."/>
            <person name="Ravin N."/>
        </authorList>
    </citation>
    <scope>NUCLEOTIDE SEQUENCE [LARGE SCALE GENOMIC DNA]</scope>
    <source>
        <strain evidence="1 2">OL</strain>
    </source>
</reference>
<dbReference type="STRING" id="1888891.DSOL_3282"/>
<organism evidence="1 2">
    <name type="scientific">Desulfosporosinus metallidurans</name>
    <dbReference type="NCBI Taxonomy" id="1888891"/>
    <lineage>
        <taxon>Bacteria</taxon>
        <taxon>Bacillati</taxon>
        <taxon>Bacillota</taxon>
        <taxon>Clostridia</taxon>
        <taxon>Eubacteriales</taxon>
        <taxon>Desulfitobacteriaceae</taxon>
        <taxon>Desulfosporosinus</taxon>
    </lineage>
</organism>
<evidence type="ECO:0000313" key="2">
    <source>
        <dbReference type="Proteomes" id="UP000186102"/>
    </source>
</evidence>
<sequence length="114" mass="13077">MAVLAPKKSVSTLPKWAKDDIYWHGALYILGSMADREPKFRPLLRQYVNLDESTIDFFAIKRAVSSWSHGEKIMVNLAAHLFNETHEFKLSDLDYLGGGNSKVALKAIEYRFMR</sequence>
<dbReference type="EMBL" id="MLBF01000028">
    <property type="protein sequence ID" value="OLN29942.1"/>
    <property type="molecule type" value="Genomic_DNA"/>
</dbReference>
<accession>A0A1Q8QRL3</accession>
<gene>
    <name evidence="1" type="ORF">DSOL_3282</name>
</gene>
<proteinExistence type="predicted"/>
<dbReference type="Proteomes" id="UP000186102">
    <property type="component" value="Unassembled WGS sequence"/>
</dbReference>
<protein>
    <submittedName>
        <fullName evidence="1">Uncharacterized protein</fullName>
    </submittedName>
</protein>
<dbReference type="RefSeq" id="WP_075365793.1">
    <property type="nucleotide sequence ID" value="NZ_MLBF01000028.1"/>
</dbReference>
<dbReference type="AlphaFoldDB" id="A0A1Q8QRL3"/>